<sequence>MVEAEMTKLQTIGRSYTWSNNHTYSKIDRAIVNSNWITTMPLLSVQVMDPIFSYHSPLYIKLGRPKNRCRKAFRFMNCIAEHLNFTKVVENSWRQTNNAHYMKDIWEKLKHVKNAIKELNVKEFNGVTKRIKDIRDKLKNVQEDKFRVQWLKLGDSNSAYFFASMKNRRSQNHIKALVSTEDRILQTEKGIDEEILKFYKQQQALIRPFDKEEVYKTLQGIDEAKAPGIDGFNSCFFKKSLDNSWRGGDQYSAEVL</sequence>
<keyword evidence="1" id="KW-1185">Reference proteome</keyword>
<dbReference type="Proteomes" id="UP000790787">
    <property type="component" value="Chromosome 22"/>
</dbReference>
<gene>
    <name evidence="2" type="primary">LOC142175833</name>
</gene>
<evidence type="ECO:0000313" key="1">
    <source>
        <dbReference type="Proteomes" id="UP000790787"/>
    </source>
</evidence>
<name>A0AC58TNY7_TOBAC</name>
<dbReference type="RefSeq" id="XP_075098934.1">
    <property type="nucleotide sequence ID" value="XM_075242833.1"/>
</dbReference>
<accession>A0AC58TNY7</accession>
<reference evidence="2" key="2">
    <citation type="submission" date="2025-08" db="UniProtKB">
        <authorList>
            <consortium name="RefSeq"/>
        </authorList>
    </citation>
    <scope>IDENTIFICATION</scope>
    <source>
        <tissue evidence="2">Leaf</tissue>
    </source>
</reference>
<reference evidence="1" key="1">
    <citation type="journal article" date="2014" name="Nat. Commun.">
        <title>The tobacco genome sequence and its comparison with those of tomato and potato.</title>
        <authorList>
            <person name="Sierro N."/>
            <person name="Battey J.N."/>
            <person name="Ouadi S."/>
            <person name="Bakaher N."/>
            <person name="Bovet L."/>
            <person name="Willig A."/>
            <person name="Goepfert S."/>
            <person name="Peitsch M.C."/>
            <person name="Ivanov N.V."/>
        </authorList>
    </citation>
    <scope>NUCLEOTIDE SEQUENCE [LARGE SCALE GENOMIC DNA]</scope>
</reference>
<organism evidence="1 2">
    <name type="scientific">Nicotiana tabacum</name>
    <name type="common">Common tobacco</name>
    <dbReference type="NCBI Taxonomy" id="4097"/>
    <lineage>
        <taxon>Eukaryota</taxon>
        <taxon>Viridiplantae</taxon>
        <taxon>Streptophyta</taxon>
        <taxon>Embryophyta</taxon>
        <taxon>Tracheophyta</taxon>
        <taxon>Spermatophyta</taxon>
        <taxon>Magnoliopsida</taxon>
        <taxon>eudicotyledons</taxon>
        <taxon>Gunneridae</taxon>
        <taxon>Pentapetalae</taxon>
        <taxon>asterids</taxon>
        <taxon>lamiids</taxon>
        <taxon>Solanales</taxon>
        <taxon>Solanaceae</taxon>
        <taxon>Nicotianoideae</taxon>
        <taxon>Nicotianeae</taxon>
        <taxon>Nicotiana</taxon>
    </lineage>
</organism>
<proteinExistence type="predicted"/>
<protein>
    <submittedName>
        <fullName evidence="2">Uncharacterized protein LOC142175833</fullName>
    </submittedName>
</protein>
<evidence type="ECO:0000313" key="2">
    <source>
        <dbReference type="RefSeq" id="XP_075098934.1"/>
    </source>
</evidence>